<dbReference type="InterPro" id="IPR027785">
    <property type="entry name" value="UvrD-like_helicase_C"/>
</dbReference>
<feature type="domain" description="UvrD-like helicase C-terminal" evidence="1">
    <location>
        <begin position="20"/>
        <end position="69"/>
    </location>
</feature>
<sequence>MNNIHAKSFGAPEFQEKGAVTLSTIYKAKGNEAYCVYIVGIDGLFWRPSHKDRNRAFTAMTRTKGWLCITGVGASAQRFGAELQKAKDNFPSLQFVQPSEQDFVFMKRDLVMADPSAVDATSPHPE</sequence>
<evidence type="ECO:0000313" key="3">
    <source>
        <dbReference type="Proteomes" id="UP001228059"/>
    </source>
</evidence>
<dbReference type="EMBL" id="CP127225">
    <property type="protein sequence ID" value="WIX07148.1"/>
    <property type="molecule type" value="Genomic_DNA"/>
</dbReference>
<protein>
    <submittedName>
        <fullName evidence="2">ATP-binding domain-containing protein</fullName>
    </submittedName>
</protein>
<evidence type="ECO:0000259" key="1">
    <source>
        <dbReference type="Pfam" id="PF13538"/>
    </source>
</evidence>
<dbReference type="Proteomes" id="UP001228059">
    <property type="component" value="Chromosome"/>
</dbReference>
<evidence type="ECO:0000313" key="2">
    <source>
        <dbReference type="EMBL" id="WIX07148.1"/>
    </source>
</evidence>
<dbReference type="Gene3D" id="3.40.50.300">
    <property type="entry name" value="P-loop containing nucleotide triphosphate hydrolases"/>
    <property type="match status" value="1"/>
</dbReference>
<gene>
    <name evidence="2" type="ORF">QN060_03155</name>
</gene>
<name>A0AAJ6GST2_9XANT</name>
<reference evidence="2 3" key="1">
    <citation type="submission" date="2023-05" db="EMBL/GenBank/DDBJ databases">
        <title>Complete Genome Resource of Xanthomonas oryzae pv. leersiae Strain YNJC Isolated From Plateau Japonica Rice in Southwest China.</title>
        <authorList>
            <person name="Aa X."/>
            <person name="Mei L."/>
            <person name="Liu P."/>
            <person name="Yang Y."/>
            <person name="Tang C."/>
            <person name="Zhang F."/>
            <person name="Dong C."/>
            <person name="Wang B."/>
            <person name="Chen X."/>
            <person name="Dai L."/>
        </authorList>
    </citation>
    <scope>NUCLEOTIDE SEQUENCE [LARGE SCALE GENOMIC DNA]</scope>
    <source>
        <strain evidence="2 3">YNJC</strain>
    </source>
</reference>
<dbReference type="InterPro" id="IPR027417">
    <property type="entry name" value="P-loop_NTPase"/>
</dbReference>
<proteinExistence type="predicted"/>
<dbReference type="Pfam" id="PF13538">
    <property type="entry name" value="UvrD_C_2"/>
    <property type="match status" value="1"/>
</dbReference>
<dbReference type="SUPFAM" id="SSF52540">
    <property type="entry name" value="P-loop containing nucleoside triphosphate hydrolases"/>
    <property type="match status" value="1"/>
</dbReference>
<dbReference type="RefSeq" id="WP_285957015.1">
    <property type="nucleotide sequence ID" value="NZ_CP127225.1"/>
</dbReference>
<dbReference type="GO" id="GO:0005524">
    <property type="term" value="F:ATP binding"/>
    <property type="evidence" value="ECO:0007669"/>
    <property type="project" value="UniProtKB-KW"/>
</dbReference>
<dbReference type="AlphaFoldDB" id="A0AAJ6GST2"/>
<keyword evidence="2" id="KW-0067">ATP-binding</keyword>
<organism evidence="2 3">
    <name type="scientific">Xanthomonas oryzae pv. leersiae</name>
    <dbReference type="NCBI Taxonomy" id="3112258"/>
    <lineage>
        <taxon>Bacteria</taxon>
        <taxon>Pseudomonadati</taxon>
        <taxon>Pseudomonadota</taxon>
        <taxon>Gammaproteobacteria</taxon>
        <taxon>Lysobacterales</taxon>
        <taxon>Lysobacteraceae</taxon>
        <taxon>Xanthomonas</taxon>
    </lineage>
</organism>
<keyword evidence="2" id="KW-0547">Nucleotide-binding</keyword>
<accession>A0AAJ6GST2</accession>